<evidence type="ECO:0000313" key="2">
    <source>
        <dbReference type="Proteomes" id="UP000426246"/>
    </source>
</evidence>
<dbReference type="KEGG" id="ppsc:EHS13_04190"/>
<proteinExistence type="predicted"/>
<reference evidence="2" key="1">
    <citation type="submission" date="2018-11" db="EMBL/GenBank/DDBJ databases">
        <title>Complete genome sequence of Paenibacillus sp. ML311-T8.</title>
        <authorList>
            <person name="Nam Y.-D."/>
            <person name="Kang J."/>
            <person name="Chung W.-H."/>
            <person name="Park Y.S."/>
        </authorList>
    </citation>
    <scope>NUCLEOTIDE SEQUENCE [LARGE SCALE GENOMIC DNA]</scope>
    <source>
        <strain evidence="2">ML311-T8</strain>
    </source>
</reference>
<dbReference type="OrthoDB" id="2633772at2"/>
<keyword evidence="2" id="KW-1185">Reference proteome</keyword>
<dbReference type="AlphaFoldDB" id="A0A6B8RFA4"/>
<dbReference type="RefSeq" id="WP_155699161.1">
    <property type="nucleotide sequence ID" value="NZ_CP034235.1"/>
</dbReference>
<protein>
    <recommendedName>
        <fullName evidence="3">Non-ribosomal peptide synthetase module</fullName>
    </recommendedName>
</protein>
<accession>A0A6B8RFA4</accession>
<dbReference type="Proteomes" id="UP000426246">
    <property type="component" value="Chromosome"/>
</dbReference>
<name>A0A6B8RFA4_9BACL</name>
<dbReference type="Pfam" id="PF19539">
    <property type="entry name" value="DUF6063"/>
    <property type="match status" value="1"/>
</dbReference>
<evidence type="ECO:0000313" key="1">
    <source>
        <dbReference type="EMBL" id="QGQ94162.1"/>
    </source>
</evidence>
<dbReference type="InterPro" id="IPR045707">
    <property type="entry name" value="DUF6063"/>
</dbReference>
<dbReference type="EMBL" id="CP034235">
    <property type="protein sequence ID" value="QGQ94162.1"/>
    <property type="molecule type" value="Genomic_DNA"/>
</dbReference>
<sequence length="257" mass="29832">MSIHIEYVQQASTIFFQLLRRKMIPNQDHLLTAFFEQDEVREALKVMADEAGVMIVQAPSHVHLVARAEGSVFATSFTQMRKRYTDIESKKYFYLMNVILLVFLAEVDVEAARRMRAETNGVSYYQLEKQVHAVLMRWKQEQLVSATAFSANWGIAIEEIAELWETMAVDDDSDKEGRLIGTRKTHIGLIHMAIRTIRDENLVYISEDEKRIIPRNELYERMEAIYHQQDRYQAMKAAIAQAFTTTEETEDNPNAAY</sequence>
<organism evidence="1 2">
    <name type="scientific">Paenibacillus psychroresistens</name>
    <dbReference type="NCBI Taxonomy" id="1778678"/>
    <lineage>
        <taxon>Bacteria</taxon>
        <taxon>Bacillati</taxon>
        <taxon>Bacillota</taxon>
        <taxon>Bacilli</taxon>
        <taxon>Bacillales</taxon>
        <taxon>Paenibacillaceae</taxon>
        <taxon>Paenibacillus</taxon>
    </lineage>
</organism>
<gene>
    <name evidence="1" type="ORF">EHS13_04190</name>
</gene>
<evidence type="ECO:0008006" key="3">
    <source>
        <dbReference type="Google" id="ProtNLM"/>
    </source>
</evidence>